<keyword evidence="2 4" id="KW-0812">Transmembrane</keyword>
<protein>
    <submittedName>
        <fullName evidence="4">Transmembrane protein 209</fullName>
    </submittedName>
</protein>
<keyword evidence="2" id="KW-0472">Membrane</keyword>
<feature type="transmembrane region" description="Helical" evidence="2">
    <location>
        <begin position="64"/>
        <end position="82"/>
    </location>
</feature>
<evidence type="ECO:0000313" key="3">
    <source>
        <dbReference type="Proteomes" id="UP000695000"/>
    </source>
</evidence>
<evidence type="ECO:0000256" key="2">
    <source>
        <dbReference type="SAM" id="Phobius"/>
    </source>
</evidence>
<sequence>MSSPLRTPQKLFHTNNFIPVQNKVIQQQNRKRAQQSLIWGTVNVVLLAIIAYDLTHTCYVDPSYIQYVEWLLMVIFTFNIVYHMRSYSRSYAIVASETTPKQVKLNDSKMTASDVRKTLYPNLVTNSFSRSSMDISSTTMFSKTPMDMSAASWLSNSYNESMSSPSWSYQGGTPVRSTSPSYRCSPIVSENLSNAELDNEDHLNQYLKEYESLESTQNISLSEKPTNLLSFFWNYPSSKLSKEISPLLSKCQYQLSTPSSLSSSPKSDDKGSPHNTSANALDTWRRLNVDSVALTQWNENLRIWISQTILCRLINEFRSIDKSLHGQGLTDVSIGSVGLDRLRKTAQGPILQNTPNLPTIVPFLELHPNQEYLVKRIRELAKGGCMSEYKWNGGSTYNGKDWDISLPSDAAIIMHLAASYLDTQLIPLPSRPDVKPFSGYHFIKANEKLPELTDNTLAIHEVTVNPPHYRVIIGKEIFEMVKGYNNLFHSILLFLYHVNKKEHGMLGRVNLGRSGVNMLWIIQSN</sequence>
<keyword evidence="3" id="KW-1185">Reference proteome</keyword>
<reference evidence="4" key="1">
    <citation type="submission" date="2025-08" db="UniProtKB">
        <authorList>
            <consortium name="RefSeq"/>
        </authorList>
    </citation>
    <scope>IDENTIFICATION</scope>
    <source>
        <tissue evidence="4">Whole Larva</tissue>
    </source>
</reference>
<feature type="transmembrane region" description="Helical" evidence="2">
    <location>
        <begin position="36"/>
        <end position="52"/>
    </location>
</feature>
<evidence type="ECO:0000313" key="4">
    <source>
        <dbReference type="RefSeq" id="XP_017785084.1"/>
    </source>
</evidence>
<organism evidence="3 4">
    <name type="scientific">Nicrophorus vespilloides</name>
    <name type="common">Boreal carrion beetle</name>
    <dbReference type="NCBI Taxonomy" id="110193"/>
    <lineage>
        <taxon>Eukaryota</taxon>
        <taxon>Metazoa</taxon>
        <taxon>Ecdysozoa</taxon>
        <taxon>Arthropoda</taxon>
        <taxon>Hexapoda</taxon>
        <taxon>Insecta</taxon>
        <taxon>Pterygota</taxon>
        <taxon>Neoptera</taxon>
        <taxon>Endopterygota</taxon>
        <taxon>Coleoptera</taxon>
        <taxon>Polyphaga</taxon>
        <taxon>Staphyliniformia</taxon>
        <taxon>Silphidae</taxon>
        <taxon>Nicrophorinae</taxon>
        <taxon>Nicrophorus</taxon>
    </lineage>
</organism>
<dbReference type="Proteomes" id="UP000695000">
    <property type="component" value="Unplaced"/>
</dbReference>
<dbReference type="PANTHER" id="PTHR21780:SF0">
    <property type="entry name" value="TRANSMEMBRANE PROTEIN 209"/>
    <property type="match status" value="1"/>
</dbReference>
<dbReference type="RefSeq" id="XP_017785084.1">
    <property type="nucleotide sequence ID" value="XM_017929595.1"/>
</dbReference>
<dbReference type="PANTHER" id="PTHR21780">
    <property type="entry name" value="TRANSMEMBRANE PROTEIN 209"/>
    <property type="match status" value="1"/>
</dbReference>
<proteinExistence type="predicted"/>
<gene>
    <name evidence="4" type="primary">LOC108568476</name>
</gene>
<keyword evidence="2" id="KW-1133">Transmembrane helix</keyword>
<evidence type="ECO:0000256" key="1">
    <source>
        <dbReference type="SAM" id="MobiDB-lite"/>
    </source>
</evidence>
<name>A0ABM1NE34_NICVS</name>
<dbReference type="GeneID" id="108568476"/>
<feature type="region of interest" description="Disordered" evidence="1">
    <location>
        <begin position="257"/>
        <end position="278"/>
    </location>
</feature>
<accession>A0ABM1NE34</accession>
<dbReference type="InterPro" id="IPR019176">
    <property type="entry name" value="Cytochrome_B561-rel"/>
</dbReference>
<dbReference type="Pfam" id="PF09786">
    <property type="entry name" value="CytochromB561_N"/>
    <property type="match status" value="1"/>
</dbReference>